<dbReference type="EMBL" id="JARKIE010000411">
    <property type="protein sequence ID" value="KAJ7642915.1"/>
    <property type="molecule type" value="Genomic_DNA"/>
</dbReference>
<reference evidence="2" key="1">
    <citation type="submission" date="2023-03" db="EMBL/GenBank/DDBJ databases">
        <title>Massive genome expansion in bonnet fungi (Mycena s.s.) driven by repeated elements and novel gene families across ecological guilds.</title>
        <authorList>
            <consortium name="Lawrence Berkeley National Laboratory"/>
            <person name="Harder C.B."/>
            <person name="Miyauchi S."/>
            <person name="Viragh M."/>
            <person name="Kuo A."/>
            <person name="Thoen E."/>
            <person name="Andreopoulos B."/>
            <person name="Lu D."/>
            <person name="Skrede I."/>
            <person name="Drula E."/>
            <person name="Henrissat B."/>
            <person name="Morin E."/>
            <person name="Kohler A."/>
            <person name="Barry K."/>
            <person name="LaButti K."/>
            <person name="Morin E."/>
            <person name="Salamov A."/>
            <person name="Lipzen A."/>
            <person name="Mereny Z."/>
            <person name="Hegedus B."/>
            <person name="Baldrian P."/>
            <person name="Stursova M."/>
            <person name="Weitz H."/>
            <person name="Taylor A."/>
            <person name="Grigoriev I.V."/>
            <person name="Nagy L.G."/>
            <person name="Martin F."/>
            <person name="Kauserud H."/>
        </authorList>
    </citation>
    <scope>NUCLEOTIDE SEQUENCE</scope>
    <source>
        <strain evidence="2">CBHHK067</strain>
    </source>
</reference>
<proteinExistence type="predicted"/>
<dbReference type="Proteomes" id="UP001221757">
    <property type="component" value="Unassembled WGS sequence"/>
</dbReference>
<gene>
    <name evidence="2" type="ORF">B0H17DRAFT_1216283</name>
</gene>
<organism evidence="2 3">
    <name type="scientific">Mycena rosella</name>
    <name type="common">Pink bonnet</name>
    <name type="synonym">Agaricus rosellus</name>
    <dbReference type="NCBI Taxonomy" id="1033263"/>
    <lineage>
        <taxon>Eukaryota</taxon>
        <taxon>Fungi</taxon>
        <taxon>Dikarya</taxon>
        <taxon>Basidiomycota</taxon>
        <taxon>Agaricomycotina</taxon>
        <taxon>Agaricomycetes</taxon>
        <taxon>Agaricomycetidae</taxon>
        <taxon>Agaricales</taxon>
        <taxon>Marasmiineae</taxon>
        <taxon>Mycenaceae</taxon>
        <taxon>Mycena</taxon>
    </lineage>
</organism>
<evidence type="ECO:0000256" key="1">
    <source>
        <dbReference type="SAM" id="Coils"/>
    </source>
</evidence>
<comment type="caution">
    <text evidence="2">The sequence shown here is derived from an EMBL/GenBank/DDBJ whole genome shotgun (WGS) entry which is preliminary data.</text>
</comment>
<keyword evidence="3" id="KW-1185">Reference proteome</keyword>
<accession>A0AAD7FU19</accession>
<feature type="coiled-coil region" evidence="1">
    <location>
        <begin position="139"/>
        <end position="166"/>
    </location>
</feature>
<name>A0AAD7FU19_MYCRO</name>
<evidence type="ECO:0000313" key="2">
    <source>
        <dbReference type="EMBL" id="KAJ7642915.1"/>
    </source>
</evidence>
<dbReference type="AlphaFoldDB" id="A0AAD7FU19"/>
<evidence type="ECO:0000313" key="3">
    <source>
        <dbReference type="Proteomes" id="UP001221757"/>
    </source>
</evidence>
<sequence>MKISETVTDIVSLLGGPQFNAEDIDWASDLPPGRRLLEWLVSQVQADDGTDMSDSLRAGLHAISLEDAELKMLRATRKATTSTVVTQLQSNVEYIPPWRLRAKEEYMGAEAALLETETVVLKARLHQTKVASQSLSHAIKFIASEIENTEKDILAAENNLAELSLKADAAILVSVTSSLGLLDEVVPNCESSPTESLSVASSIRTAVSDRFESQMRAIDAAESRLPAPSKLRAECARLDTALNTPRASGESLFAATSNAAFNREVARLCETLEDPGTGAEALAAVLSRDSERSKRSSAIDVHAELQCAWALDQAAILDAREGALDKAIVAFSDTLLPPLTALHDDLAATNSAMREAQALAGALAGEIQDIVQDLRAAQEPTGVSGAAEDDALQAGLTSLLKQLKDLRPRNAPPLVLLTQEDILGELRSVYEREAASRCQEEAWTTDLLPALRSLEAAHAPLLNVAYAHSPMNTSPPFALPADVQSVQTDAKTKADDLGDAIAQLQEVHF</sequence>
<protein>
    <submittedName>
        <fullName evidence="2">Uncharacterized protein</fullName>
    </submittedName>
</protein>
<keyword evidence="1" id="KW-0175">Coiled coil</keyword>